<evidence type="ECO:0000256" key="2">
    <source>
        <dbReference type="ARBA" id="ARBA00022679"/>
    </source>
</evidence>
<dbReference type="GO" id="GO:0032259">
    <property type="term" value="P:methylation"/>
    <property type="evidence" value="ECO:0007669"/>
    <property type="project" value="UniProtKB-KW"/>
</dbReference>
<dbReference type="PANTHER" id="PTHR43397:SF1">
    <property type="entry name" value="ERGOTHIONEINE BIOSYNTHESIS PROTEIN 1"/>
    <property type="match status" value="1"/>
</dbReference>
<dbReference type="InterPro" id="IPR019257">
    <property type="entry name" value="MeTrfase_dom"/>
</dbReference>
<dbReference type="EMBL" id="CP001699">
    <property type="protein sequence ID" value="ACU61891.1"/>
    <property type="molecule type" value="Genomic_DNA"/>
</dbReference>
<dbReference type="Proteomes" id="UP000002215">
    <property type="component" value="Chromosome"/>
</dbReference>
<evidence type="ECO:0000259" key="3">
    <source>
        <dbReference type="Pfam" id="PF10017"/>
    </source>
</evidence>
<reference evidence="5" key="1">
    <citation type="submission" date="2009-08" db="EMBL/GenBank/DDBJ databases">
        <title>The complete genome of Chitinophaga pinensis DSM 2588.</title>
        <authorList>
            <consortium name="US DOE Joint Genome Institute (JGI-PGF)"/>
            <person name="Lucas S."/>
            <person name="Copeland A."/>
            <person name="Lapidus A."/>
            <person name="Glavina del Rio T."/>
            <person name="Dalin E."/>
            <person name="Tice H."/>
            <person name="Bruce D."/>
            <person name="Goodwin L."/>
            <person name="Pitluck S."/>
            <person name="Kyrpides N."/>
            <person name="Mavromatis K."/>
            <person name="Ivanova N."/>
            <person name="Mikhailova N."/>
            <person name="Sims D."/>
            <person name="Meinche L."/>
            <person name="Brettin T."/>
            <person name="Detter J.C."/>
            <person name="Han C."/>
            <person name="Larimer F."/>
            <person name="Land M."/>
            <person name="Hauser L."/>
            <person name="Markowitz V."/>
            <person name="Cheng J.-F."/>
            <person name="Hugenholtz P."/>
            <person name="Woyke T."/>
            <person name="Wu D."/>
            <person name="Spring S."/>
            <person name="Klenk H.-P."/>
            <person name="Eisen J.A."/>
        </authorList>
    </citation>
    <scope>NUCLEOTIDE SEQUENCE [LARGE SCALE GENOMIC DNA]</scope>
    <source>
        <strain evidence="5">ATCC 43595 / DSM 2588 / LMG 13176 / NBRC 15968 / NCIMB 11800 / UQM 2034</strain>
    </source>
</reference>
<keyword evidence="2" id="KW-0808">Transferase</keyword>
<dbReference type="RefSeq" id="WP_012792059.1">
    <property type="nucleotide sequence ID" value="NC_013132.1"/>
</dbReference>
<dbReference type="OrthoDB" id="5289726at2"/>
<proteinExistence type="predicted"/>
<dbReference type="NCBIfam" id="TIGR03438">
    <property type="entry name" value="egtD_ergothio"/>
    <property type="match status" value="1"/>
</dbReference>
<protein>
    <submittedName>
        <fullName evidence="4">Methyltransferase</fullName>
    </submittedName>
</protein>
<keyword evidence="1 4" id="KW-0489">Methyltransferase</keyword>
<dbReference type="Pfam" id="PF10017">
    <property type="entry name" value="Methyltransf_33"/>
    <property type="match status" value="1"/>
</dbReference>
<accession>A0A979G6X8</accession>
<evidence type="ECO:0000313" key="4">
    <source>
        <dbReference type="EMBL" id="ACU61891.1"/>
    </source>
</evidence>
<dbReference type="InterPro" id="IPR051128">
    <property type="entry name" value="EgtD_Methyltrsf_superfamily"/>
</dbReference>
<dbReference type="AlphaFoldDB" id="A0A979G6X8"/>
<feature type="domain" description="Histidine-specific methyltransferase SAM-dependent" evidence="3">
    <location>
        <begin position="19"/>
        <end position="324"/>
    </location>
</feature>
<name>A0A979G6X8_CHIPD</name>
<dbReference type="Gene3D" id="3.40.50.150">
    <property type="entry name" value="Vaccinia Virus protein VP39"/>
    <property type="match status" value="1"/>
</dbReference>
<evidence type="ECO:0000256" key="1">
    <source>
        <dbReference type="ARBA" id="ARBA00022603"/>
    </source>
</evidence>
<gene>
    <name evidence="4" type="ordered locus">Cpin_4447</name>
</gene>
<dbReference type="KEGG" id="cpi:Cpin_4447"/>
<reference evidence="4 5" key="2">
    <citation type="journal article" date="2010" name="Stand. Genomic Sci.">
        <title>Complete genome sequence of Chitinophaga pinensis type strain (UQM 2034).</title>
        <authorList>
            <person name="Glavina Del Rio T."/>
            <person name="Abt B."/>
            <person name="Spring S."/>
            <person name="Lapidus A."/>
            <person name="Nolan M."/>
            <person name="Tice H."/>
            <person name="Copeland A."/>
            <person name="Cheng J.F."/>
            <person name="Chen F."/>
            <person name="Bruce D."/>
            <person name="Goodwin L."/>
            <person name="Pitluck S."/>
            <person name="Ivanova N."/>
            <person name="Mavromatis K."/>
            <person name="Mikhailova N."/>
            <person name="Pati A."/>
            <person name="Chen A."/>
            <person name="Palaniappan K."/>
            <person name="Land M."/>
            <person name="Hauser L."/>
            <person name="Chang Y.J."/>
            <person name="Jeffries C.D."/>
            <person name="Chain P."/>
            <person name="Saunders E."/>
            <person name="Detter J.C."/>
            <person name="Brettin T."/>
            <person name="Rohde M."/>
            <person name="Goker M."/>
            <person name="Bristow J."/>
            <person name="Eisen J.A."/>
            <person name="Markowitz V."/>
            <person name="Hugenholtz P."/>
            <person name="Kyrpides N.C."/>
            <person name="Klenk H.P."/>
            <person name="Lucas S."/>
        </authorList>
    </citation>
    <scope>NUCLEOTIDE SEQUENCE [LARGE SCALE GENOMIC DNA]</scope>
    <source>
        <strain evidence="5">ATCC 43595 / DSM 2588 / LMG 13176 / NBRC 15968 / NCIMB 11800 / UQM 2034</strain>
    </source>
</reference>
<sequence>MNANVLAWHITTDTATGQFATDVLDGLRQTPKRLHAKYFYDKEGDQLFQEIMASPEYYPTRCELEIFRDKTAELAQGMIMGDAFDLIELGAGDATKSQYLLQYLIDSHTDFTYIPIDISGHILAELQNRLEREIPDLSIHCLEGEYLAMLDKATTLSSHRKVVMFLGANIGNMEPREAVSFCSNLQERLQPGDQVLIGFDLKKHPRTIRNAYDDSAGITAKFNLNLLKRINRELNGNFITEQFEHYQTYDPVTGACKSYLVSLSEQQVTIHNNHFNFGRDEVIYMEVSQKYAIEEMTTLAGKTGFRPVHNTYDSRHWFADVCWEVV</sequence>
<dbReference type="PANTHER" id="PTHR43397">
    <property type="entry name" value="ERGOTHIONEINE BIOSYNTHESIS PROTEIN 1"/>
    <property type="match status" value="1"/>
</dbReference>
<dbReference type="GO" id="GO:0008168">
    <property type="term" value="F:methyltransferase activity"/>
    <property type="evidence" value="ECO:0007669"/>
    <property type="project" value="UniProtKB-KW"/>
</dbReference>
<dbReference type="InterPro" id="IPR029063">
    <property type="entry name" value="SAM-dependent_MTases_sf"/>
</dbReference>
<organism evidence="4 5">
    <name type="scientific">Chitinophaga pinensis (strain ATCC 43595 / DSM 2588 / LMG 13176 / NBRC 15968 / NCIMB 11800 / UQM 2034)</name>
    <dbReference type="NCBI Taxonomy" id="485918"/>
    <lineage>
        <taxon>Bacteria</taxon>
        <taxon>Pseudomonadati</taxon>
        <taxon>Bacteroidota</taxon>
        <taxon>Chitinophagia</taxon>
        <taxon>Chitinophagales</taxon>
        <taxon>Chitinophagaceae</taxon>
        <taxon>Chitinophaga</taxon>
    </lineage>
</organism>
<evidence type="ECO:0000313" key="5">
    <source>
        <dbReference type="Proteomes" id="UP000002215"/>
    </source>
</evidence>
<dbReference type="SUPFAM" id="SSF53335">
    <property type="entry name" value="S-adenosyl-L-methionine-dependent methyltransferases"/>
    <property type="match status" value="1"/>
</dbReference>
<dbReference type="InterPro" id="IPR035094">
    <property type="entry name" value="EgtD"/>
</dbReference>
<dbReference type="PIRSF" id="PIRSF018005">
    <property type="entry name" value="UCP018005"/>
    <property type="match status" value="1"/>
</dbReference>
<dbReference type="InterPro" id="IPR017804">
    <property type="entry name" value="MeTrfase_EgtD-like"/>
</dbReference>